<dbReference type="HOGENOM" id="CLU_1199652_0_0_1"/>
<evidence type="ECO:0000259" key="1">
    <source>
        <dbReference type="Pfam" id="PF25277"/>
    </source>
</evidence>
<protein>
    <recommendedName>
        <fullName evidence="1">DUF7871 domain-containing protein</fullName>
    </recommendedName>
</protein>
<evidence type="ECO:0000313" key="2">
    <source>
        <dbReference type="EMBL" id="GAD94919.1"/>
    </source>
</evidence>
<dbReference type="Pfam" id="PF25277">
    <property type="entry name" value="DUF7871"/>
    <property type="match status" value="1"/>
</dbReference>
<dbReference type="Proteomes" id="UP000018001">
    <property type="component" value="Unassembled WGS sequence"/>
</dbReference>
<gene>
    <name evidence="2" type="ORF">PVAR5_3552</name>
</gene>
<organism evidence="2 3">
    <name type="scientific">Byssochlamys spectabilis (strain No. 5 / NBRC 109023)</name>
    <name type="common">Paecilomyces variotii</name>
    <dbReference type="NCBI Taxonomy" id="1356009"/>
    <lineage>
        <taxon>Eukaryota</taxon>
        <taxon>Fungi</taxon>
        <taxon>Dikarya</taxon>
        <taxon>Ascomycota</taxon>
        <taxon>Pezizomycotina</taxon>
        <taxon>Eurotiomycetes</taxon>
        <taxon>Eurotiomycetidae</taxon>
        <taxon>Eurotiales</taxon>
        <taxon>Thermoascaceae</taxon>
        <taxon>Paecilomyces</taxon>
    </lineage>
</organism>
<dbReference type="AlphaFoldDB" id="V5FCW4"/>
<keyword evidence="3" id="KW-1185">Reference proteome</keyword>
<accession>V5FCW4</accession>
<sequence length="231" mass="24845">MVHPSTCCNISKDGGCVCAAQARCSCGKEHAGHCTCDKAANENKITGPRCSCRARPAGQCTCERSATENHAISGDTCPCGARPSESCTCEKAGKVDTAIEALETDFTTARAEKAVGGRINVVPWRNGGPGTIVDSPPRPRDHQEFLRCAFAKNTDLAGTQSLCLLILAVEQAFKCVVRPFRIVVVDPARPDIPRSPYQIDPLRSALLLEHHGHTGNDHLLEVELKRKDMIA</sequence>
<dbReference type="PANTHER" id="PTHR40620">
    <property type="entry name" value="RESISTANCE PROTEIN CRD2, PUTATIVE (AFU_ORTHOLOGUE AFUA_4G04318)-RELATED"/>
    <property type="match status" value="1"/>
</dbReference>
<proteinExistence type="predicted"/>
<name>V5FCW4_BYSSN</name>
<dbReference type="PANTHER" id="PTHR40620:SF1">
    <property type="entry name" value="RESISTANCE PROTEIN CRD2, PUTATIVE (AFU_ORTHOLOGUE AFUA_4G04318)-RELATED"/>
    <property type="match status" value="1"/>
</dbReference>
<reference evidence="3" key="1">
    <citation type="journal article" date="2014" name="Genome Announc.">
        <title>Draft genome sequence of the formaldehyde-resistant fungus Byssochlamys spectabilis No. 5 (anamorph Paecilomyces variotii No. 5) (NBRC109023).</title>
        <authorList>
            <person name="Oka T."/>
            <person name="Ekino K."/>
            <person name="Fukuda K."/>
            <person name="Nomura Y."/>
        </authorList>
    </citation>
    <scope>NUCLEOTIDE SEQUENCE [LARGE SCALE GENOMIC DNA]</scope>
    <source>
        <strain evidence="3">No. 5 / NBRC 109023</strain>
    </source>
</reference>
<comment type="caution">
    <text evidence="2">The sequence shown here is derived from an EMBL/GenBank/DDBJ whole genome shotgun (WGS) entry which is preliminary data.</text>
</comment>
<dbReference type="OrthoDB" id="4140664at2759"/>
<dbReference type="eggNOG" id="ENOG502SCEH">
    <property type="taxonomic scope" value="Eukaryota"/>
</dbReference>
<evidence type="ECO:0000313" key="3">
    <source>
        <dbReference type="Proteomes" id="UP000018001"/>
    </source>
</evidence>
<dbReference type="EMBL" id="BAUL01000105">
    <property type="protein sequence ID" value="GAD94919.1"/>
    <property type="molecule type" value="Genomic_DNA"/>
</dbReference>
<dbReference type="InParanoid" id="V5FCW4"/>
<feature type="domain" description="DUF7871" evidence="1">
    <location>
        <begin position="3"/>
        <end position="108"/>
    </location>
</feature>
<dbReference type="InterPro" id="IPR057193">
    <property type="entry name" value="DUF7871"/>
</dbReference>